<name>A0AAD9KKX8_RIDPI</name>
<sequence length="152" mass="16601">MARSRAPTGKTSTLHWLVTWLNKSKKCTCGSVIPNCRSLCAGQDPEHQRVPSLKVWRKCPKTGFVGRTRVVAATCSAIAEFNQGVMSTVTRSEEVMGMPSGGRTRMSAAKADSRRLKQSVRQMEASTKEARLARKVARANLRDASSYAPGAF</sequence>
<evidence type="ECO:0000313" key="2">
    <source>
        <dbReference type="Proteomes" id="UP001209878"/>
    </source>
</evidence>
<keyword evidence="2" id="KW-1185">Reference proteome</keyword>
<dbReference type="AlphaFoldDB" id="A0AAD9KKX8"/>
<dbReference type="EMBL" id="JAODUO010000897">
    <property type="protein sequence ID" value="KAK2173151.1"/>
    <property type="molecule type" value="Genomic_DNA"/>
</dbReference>
<proteinExistence type="predicted"/>
<dbReference type="Proteomes" id="UP001209878">
    <property type="component" value="Unassembled WGS sequence"/>
</dbReference>
<comment type="caution">
    <text evidence="1">The sequence shown here is derived from an EMBL/GenBank/DDBJ whole genome shotgun (WGS) entry which is preliminary data.</text>
</comment>
<gene>
    <name evidence="1" type="ORF">NP493_896g01013</name>
</gene>
<reference evidence="1" key="1">
    <citation type="journal article" date="2023" name="Mol. Biol. Evol.">
        <title>Third-Generation Sequencing Reveals the Adaptive Role of the Epigenome in Three Deep-Sea Polychaetes.</title>
        <authorList>
            <person name="Perez M."/>
            <person name="Aroh O."/>
            <person name="Sun Y."/>
            <person name="Lan Y."/>
            <person name="Juniper S.K."/>
            <person name="Young C.R."/>
            <person name="Angers B."/>
            <person name="Qian P.Y."/>
        </authorList>
    </citation>
    <scope>NUCLEOTIDE SEQUENCE</scope>
    <source>
        <strain evidence="1">R07B-5</strain>
    </source>
</reference>
<accession>A0AAD9KKX8</accession>
<organism evidence="1 2">
    <name type="scientific">Ridgeia piscesae</name>
    <name type="common">Tubeworm</name>
    <dbReference type="NCBI Taxonomy" id="27915"/>
    <lineage>
        <taxon>Eukaryota</taxon>
        <taxon>Metazoa</taxon>
        <taxon>Spiralia</taxon>
        <taxon>Lophotrochozoa</taxon>
        <taxon>Annelida</taxon>
        <taxon>Polychaeta</taxon>
        <taxon>Sedentaria</taxon>
        <taxon>Canalipalpata</taxon>
        <taxon>Sabellida</taxon>
        <taxon>Siboglinidae</taxon>
        <taxon>Ridgeia</taxon>
    </lineage>
</organism>
<protein>
    <submittedName>
        <fullName evidence="1">Uncharacterized protein</fullName>
    </submittedName>
</protein>
<evidence type="ECO:0000313" key="1">
    <source>
        <dbReference type="EMBL" id="KAK2173151.1"/>
    </source>
</evidence>